<organism evidence="1 2">
    <name type="scientific">Nitrosomonas supralitoralis</name>
    <dbReference type="NCBI Taxonomy" id="2116706"/>
    <lineage>
        <taxon>Bacteria</taxon>
        <taxon>Pseudomonadati</taxon>
        <taxon>Pseudomonadota</taxon>
        <taxon>Betaproteobacteria</taxon>
        <taxon>Nitrosomonadales</taxon>
        <taxon>Nitrosomonadaceae</taxon>
        <taxon>Nitrosomonas</taxon>
    </lineage>
</organism>
<evidence type="ECO:0000313" key="1">
    <source>
        <dbReference type="EMBL" id="PSJ16033.1"/>
    </source>
</evidence>
<name>A0A2P7NRE0_9PROT</name>
<protein>
    <submittedName>
        <fullName evidence="1">IS1595 family transposase</fullName>
    </submittedName>
</protein>
<comment type="caution">
    <text evidence="1">The sequence shown here is derived from an EMBL/GenBank/DDBJ whole genome shotgun (WGS) entry which is preliminary data.</text>
</comment>
<dbReference type="Proteomes" id="UP000241912">
    <property type="component" value="Unassembled WGS sequence"/>
</dbReference>
<accession>A0A2P7NRE0</accession>
<dbReference type="EMBL" id="PXXU01000081">
    <property type="protein sequence ID" value="PSJ16033.1"/>
    <property type="molecule type" value="Genomic_DNA"/>
</dbReference>
<feature type="non-terminal residue" evidence="1">
    <location>
        <position position="1"/>
    </location>
</feature>
<gene>
    <name evidence="1" type="ORF">C7H79_15715</name>
</gene>
<evidence type="ECO:0000313" key="2">
    <source>
        <dbReference type="Proteomes" id="UP000241912"/>
    </source>
</evidence>
<proteinExistence type="predicted"/>
<reference evidence="1 2" key="1">
    <citation type="submission" date="2018-03" db="EMBL/GenBank/DDBJ databases">
        <title>Draft genome of Nitrosomonas supralitoralis APG5.</title>
        <authorList>
            <person name="Urakawa H."/>
            <person name="Lopez J.V."/>
        </authorList>
    </citation>
    <scope>NUCLEOTIDE SEQUENCE [LARGE SCALE GENOMIC DNA]</scope>
    <source>
        <strain evidence="1 2">APG5</strain>
    </source>
</reference>
<sequence length="45" mass="5421">RYLAEFEYRFNRRFKLDVIVPRLVRASVQTPPMPGRLLKLAETSW</sequence>
<keyword evidence="2" id="KW-1185">Reference proteome</keyword>
<dbReference type="AlphaFoldDB" id="A0A2P7NRE0"/>